<feature type="region of interest" description="Disordered" evidence="1">
    <location>
        <begin position="35"/>
        <end position="77"/>
    </location>
</feature>
<organism evidence="2 3">
    <name type="scientific">Pseudohongiella nitratireducens</name>
    <dbReference type="NCBI Taxonomy" id="1768907"/>
    <lineage>
        <taxon>Bacteria</taxon>
        <taxon>Pseudomonadati</taxon>
        <taxon>Pseudomonadota</taxon>
        <taxon>Gammaproteobacteria</taxon>
        <taxon>Pseudomonadales</taxon>
        <taxon>Pseudohongiellaceae</taxon>
        <taxon>Pseudohongiella</taxon>
    </lineage>
</organism>
<evidence type="ECO:0000313" key="2">
    <source>
        <dbReference type="EMBL" id="GFZ78497.1"/>
    </source>
</evidence>
<dbReference type="PROSITE" id="PS51257">
    <property type="entry name" value="PROKAR_LIPOPROTEIN"/>
    <property type="match status" value="1"/>
</dbReference>
<name>A0A916VJK1_9GAMM</name>
<feature type="compositionally biased region" description="Low complexity" evidence="1">
    <location>
        <begin position="45"/>
        <end position="58"/>
    </location>
</feature>
<feature type="region of interest" description="Disordered" evidence="1">
    <location>
        <begin position="91"/>
        <end position="125"/>
    </location>
</feature>
<sequence length="218" mass="24375">MLKPRLWLAQNMAARQTRFGMALVSALVLASCAGTQSDVGPSASQTQAAETMQAQVEQAEAERMAAEEARQQAERRERVLQAEVDRLAREEAAAEAAREQAEREAAQARREAEERRRRQQARAEQEARIAAQEERINELETQIASYDAMIAEQEETNARLRDAVMAAEDLLRALNVEQEKYDNVDTSGEPIAPLNKARLSELESRTNQLINAAQSRSQ</sequence>
<protein>
    <submittedName>
        <fullName evidence="2">Uncharacterized protein</fullName>
    </submittedName>
</protein>
<dbReference type="EMBL" id="BMIY01000009">
    <property type="protein sequence ID" value="GFZ78497.1"/>
    <property type="molecule type" value="Genomic_DNA"/>
</dbReference>
<keyword evidence="3" id="KW-1185">Reference proteome</keyword>
<reference evidence="2" key="2">
    <citation type="submission" date="2020-09" db="EMBL/GenBank/DDBJ databases">
        <authorList>
            <person name="Sun Q."/>
            <person name="Zhou Y."/>
        </authorList>
    </citation>
    <scope>NUCLEOTIDE SEQUENCE</scope>
    <source>
        <strain evidence="2">CGMCC 1.15425</strain>
    </source>
</reference>
<evidence type="ECO:0000256" key="1">
    <source>
        <dbReference type="SAM" id="MobiDB-lite"/>
    </source>
</evidence>
<proteinExistence type="predicted"/>
<dbReference type="AlphaFoldDB" id="A0A916VJK1"/>
<dbReference type="Proteomes" id="UP000627715">
    <property type="component" value="Unassembled WGS sequence"/>
</dbReference>
<reference evidence="2" key="1">
    <citation type="journal article" date="2014" name="Int. J. Syst. Evol. Microbiol.">
        <title>Complete genome sequence of Corynebacterium casei LMG S-19264T (=DSM 44701T), isolated from a smear-ripened cheese.</title>
        <authorList>
            <consortium name="US DOE Joint Genome Institute (JGI-PGF)"/>
            <person name="Walter F."/>
            <person name="Albersmeier A."/>
            <person name="Kalinowski J."/>
            <person name="Ruckert C."/>
        </authorList>
    </citation>
    <scope>NUCLEOTIDE SEQUENCE</scope>
    <source>
        <strain evidence="2">CGMCC 1.15425</strain>
    </source>
</reference>
<feature type="compositionally biased region" description="Polar residues" evidence="1">
    <location>
        <begin position="35"/>
        <end position="44"/>
    </location>
</feature>
<feature type="compositionally biased region" description="Basic and acidic residues" evidence="1">
    <location>
        <begin position="60"/>
        <end position="77"/>
    </location>
</feature>
<gene>
    <name evidence="2" type="ORF">GCM10011403_21930</name>
</gene>
<evidence type="ECO:0000313" key="3">
    <source>
        <dbReference type="Proteomes" id="UP000627715"/>
    </source>
</evidence>
<comment type="caution">
    <text evidence="2">The sequence shown here is derived from an EMBL/GenBank/DDBJ whole genome shotgun (WGS) entry which is preliminary data.</text>
</comment>
<accession>A0A916VJK1</accession>